<comment type="catalytic activity">
    <reaction evidence="17 19">
        <text>alpha-ribazole + adenosylcob(III)inamide-GDP = adenosylcob(III)alamin + GMP + H(+)</text>
        <dbReference type="Rhea" id="RHEA:16049"/>
        <dbReference type="ChEBI" id="CHEBI:10329"/>
        <dbReference type="ChEBI" id="CHEBI:15378"/>
        <dbReference type="ChEBI" id="CHEBI:18408"/>
        <dbReference type="ChEBI" id="CHEBI:58115"/>
        <dbReference type="ChEBI" id="CHEBI:60487"/>
        <dbReference type="EC" id="2.7.8.26"/>
    </reaction>
</comment>
<comment type="pathway">
    <text evidence="3 19">Cofactor biosynthesis; adenosylcobalamin biosynthesis; adenosylcobalamin from cob(II)yrinate a,c-diamide: step 7/7.</text>
</comment>
<feature type="transmembrane region" description="Helical" evidence="19">
    <location>
        <begin position="234"/>
        <end position="254"/>
    </location>
</feature>
<protein>
    <recommendedName>
        <fullName evidence="6 19">Adenosylcobinamide-GDP ribazoletransferase</fullName>
        <ecNumber evidence="5 19">2.7.8.26</ecNumber>
    </recommendedName>
    <alternativeName>
        <fullName evidence="16 19">Cobalamin synthase</fullName>
    </alternativeName>
    <alternativeName>
        <fullName evidence="15 19">Cobalamin-5'-phosphate synthase</fullName>
    </alternativeName>
</protein>
<keyword evidence="7 19" id="KW-1003">Cell membrane</keyword>
<evidence type="ECO:0000256" key="4">
    <source>
        <dbReference type="ARBA" id="ARBA00010561"/>
    </source>
</evidence>
<dbReference type="PANTHER" id="PTHR34148">
    <property type="entry name" value="ADENOSYLCOBINAMIDE-GDP RIBAZOLETRANSFERASE"/>
    <property type="match status" value="1"/>
</dbReference>
<evidence type="ECO:0000256" key="8">
    <source>
        <dbReference type="ARBA" id="ARBA00022573"/>
    </source>
</evidence>
<evidence type="ECO:0000256" key="14">
    <source>
        <dbReference type="ARBA" id="ARBA00025228"/>
    </source>
</evidence>
<dbReference type="AlphaFoldDB" id="A0A1G7BM87"/>
<evidence type="ECO:0000256" key="9">
    <source>
        <dbReference type="ARBA" id="ARBA00022679"/>
    </source>
</evidence>
<gene>
    <name evidence="19" type="primary">cobS</name>
    <name evidence="20" type="ORF">SAMN05444580_113103</name>
</gene>
<dbReference type="GO" id="GO:0051073">
    <property type="term" value="F:adenosylcobinamide-GDP ribazoletransferase activity"/>
    <property type="evidence" value="ECO:0007669"/>
    <property type="project" value="UniProtKB-UniRule"/>
</dbReference>
<dbReference type="InterPro" id="IPR003805">
    <property type="entry name" value="CobS"/>
</dbReference>
<evidence type="ECO:0000313" key="20">
    <source>
        <dbReference type="EMBL" id="SDE28159.1"/>
    </source>
</evidence>
<organism evidence="20 21">
    <name type="scientific">Rhodococcus tukisamuensis</name>
    <dbReference type="NCBI Taxonomy" id="168276"/>
    <lineage>
        <taxon>Bacteria</taxon>
        <taxon>Bacillati</taxon>
        <taxon>Actinomycetota</taxon>
        <taxon>Actinomycetes</taxon>
        <taxon>Mycobacteriales</taxon>
        <taxon>Nocardiaceae</taxon>
        <taxon>Rhodococcus</taxon>
    </lineage>
</organism>
<dbReference type="GO" id="GO:0005886">
    <property type="term" value="C:plasma membrane"/>
    <property type="evidence" value="ECO:0007669"/>
    <property type="project" value="UniProtKB-SubCell"/>
</dbReference>
<reference evidence="20 21" key="1">
    <citation type="submission" date="2016-10" db="EMBL/GenBank/DDBJ databases">
        <authorList>
            <person name="de Groot N.N."/>
        </authorList>
    </citation>
    <scope>NUCLEOTIDE SEQUENCE [LARGE SCALE GENOMIC DNA]</scope>
    <source>
        <strain evidence="20 21">JCM 11308</strain>
    </source>
</reference>
<dbReference type="RefSeq" id="WP_072847381.1">
    <property type="nucleotide sequence ID" value="NZ_FNAB01000013.1"/>
</dbReference>
<dbReference type="UniPathway" id="UPA00148">
    <property type="reaction ID" value="UER00238"/>
</dbReference>
<comment type="catalytic activity">
    <reaction evidence="18 19">
        <text>alpha-ribazole 5'-phosphate + adenosylcob(III)inamide-GDP = adenosylcob(III)alamin 5'-phosphate + GMP + H(+)</text>
        <dbReference type="Rhea" id="RHEA:23560"/>
        <dbReference type="ChEBI" id="CHEBI:15378"/>
        <dbReference type="ChEBI" id="CHEBI:57918"/>
        <dbReference type="ChEBI" id="CHEBI:58115"/>
        <dbReference type="ChEBI" id="CHEBI:60487"/>
        <dbReference type="ChEBI" id="CHEBI:60493"/>
        <dbReference type="EC" id="2.7.8.26"/>
    </reaction>
</comment>
<keyword evidence="9 19" id="KW-0808">Transferase</keyword>
<comment type="function">
    <text evidence="14 19">Joins adenosylcobinamide-GDP and alpha-ribazole to generate adenosylcobalamin (Ado-cobalamin). Also synthesizes adenosylcobalamin 5'-phosphate from adenosylcobinamide-GDP and alpha-ribazole 5'-phosphate.</text>
</comment>
<evidence type="ECO:0000313" key="21">
    <source>
        <dbReference type="Proteomes" id="UP000199417"/>
    </source>
</evidence>
<evidence type="ECO:0000256" key="16">
    <source>
        <dbReference type="ARBA" id="ARBA00032853"/>
    </source>
</evidence>
<evidence type="ECO:0000256" key="7">
    <source>
        <dbReference type="ARBA" id="ARBA00022475"/>
    </source>
</evidence>
<evidence type="ECO:0000256" key="2">
    <source>
        <dbReference type="ARBA" id="ARBA00004651"/>
    </source>
</evidence>
<evidence type="ECO:0000256" key="5">
    <source>
        <dbReference type="ARBA" id="ARBA00013200"/>
    </source>
</evidence>
<accession>A0A1G7BM87</accession>
<keyword evidence="13 19" id="KW-0472">Membrane</keyword>
<evidence type="ECO:0000256" key="12">
    <source>
        <dbReference type="ARBA" id="ARBA00022989"/>
    </source>
</evidence>
<feature type="transmembrane region" description="Helical" evidence="19">
    <location>
        <begin position="37"/>
        <end position="60"/>
    </location>
</feature>
<evidence type="ECO:0000256" key="17">
    <source>
        <dbReference type="ARBA" id="ARBA00048623"/>
    </source>
</evidence>
<dbReference type="NCBIfam" id="NF001279">
    <property type="entry name" value="PRK00235.2-1"/>
    <property type="match status" value="1"/>
</dbReference>
<evidence type="ECO:0000256" key="18">
    <source>
        <dbReference type="ARBA" id="ARBA00049504"/>
    </source>
</evidence>
<dbReference type="GO" id="GO:0009236">
    <property type="term" value="P:cobalamin biosynthetic process"/>
    <property type="evidence" value="ECO:0007669"/>
    <property type="project" value="UniProtKB-UniRule"/>
</dbReference>
<evidence type="ECO:0000256" key="19">
    <source>
        <dbReference type="HAMAP-Rule" id="MF_00719"/>
    </source>
</evidence>
<dbReference type="STRING" id="168276.SAMN05444580_113103"/>
<dbReference type="HAMAP" id="MF_00719">
    <property type="entry name" value="CobS"/>
    <property type="match status" value="1"/>
</dbReference>
<evidence type="ECO:0000256" key="15">
    <source>
        <dbReference type="ARBA" id="ARBA00032605"/>
    </source>
</evidence>
<keyword evidence="8 19" id="KW-0169">Cobalamin biosynthesis</keyword>
<dbReference type="Proteomes" id="UP000199417">
    <property type="component" value="Unassembled WGS sequence"/>
</dbReference>
<dbReference type="GO" id="GO:0008818">
    <property type="term" value="F:cobalamin 5'-phosphate synthase activity"/>
    <property type="evidence" value="ECO:0007669"/>
    <property type="project" value="UniProtKB-UniRule"/>
</dbReference>
<keyword evidence="21" id="KW-1185">Reference proteome</keyword>
<name>A0A1G7BM87_9NOCA</name>
<comment type="cofactor">
    <cofactor evidence="1 19">
        <name>Mg(2+)</name>
        <dbReference type="ChEBI" id="CHEBI:18420"/>
    </cofactor>
</comment>
<evidence type="ECO:0000256" key="10">
    <source>
        <dbReference type="ARBA" id="ARBA00022692"/>
    </source>
</evidence>
<dbReference type="EMBL" id="FNAB01000013">
    <property type="protein sequence ID" value="SDE28159.1"/>
    <property type="molecule type" value="Genomic_DNA"/>
</dbReference>
<evidence type="ECO:0000256" key="3">
    <source>
        <dbReference type="ARBA" id="ARBA00004663"/>
    </source>
</evidence>
<keyword evidence="10 19" id="KW-0812">Transmembrane</keyword>
<dbReference type="Pfam" id="PF02654">
    <property type="entry name" value="CobS"/>
    <property type="match status" value="1"/>
</dbReference>
<proteinExistence type="inferred from homology"/>
<feature type="transmembrane region" description="Helical" evidence="19">
    <location>
        <begin position="114"/>
        <end position="136"/>
    </location>
</feature>
<dbReference type="EC" id="2.7.8.26" evidence="5 19"/>
<feature type="transmembrane region" description="Helical" evidence="19">
    <location>
        <begin position="205"/>
        <end position="222"/>
    </location>
</feature>
<comment type="subcellular location">
    <subcellularLocation>
        <location evidence="2 19">Cell membrane</location>
        <topology evidence="2 19">Multi-pass membrane protein</topology>
    </subcellularLocation>
</comment>
<evidence type="ECO:0000256" key="13">
    <source>
        <dbReference type="ARBA" id="ARBA00023136"/>
    </source>
</evidence>
<feature type="transmembrane region" description="Helical" evidence="19">
    <location>
        <begin position="181"/>
        <end position="199"/>
    </location>
</feature>
<evidence type="ECO:0000256" key="11">
    <source>
        <dbReference type="ARBA" id="ARBA00022842"/>
    </source>
</evidence>
<evidence type="ECO:0000256" key="1">
    <source>
        <dbReference type="ARBA" id="ARBA00001946"/>
    </source>
</evidence>
<sequence length="256" mass="25214">MTAALDGLRLALSWLTVLPGLHDPRRPAPDRVAGRRAIAATPVVGVLLGAAAAGLVWVLLAADLEPALAGLLAVAALALATRGMHVDGLADTVDGLGCYGDPARALEVMRSGGVGPFGAAALVVVLAAQALSFGALAHAGQWLALVAAVAAGRVAAVLACRKALSAAAPTGFGALVAGTQSRWACAGWSLALLAAAAAAVPGRWWQGPLVVAAALGLTVLLTRHCARRFGGLTGDVLGASIEVTVAVAAVGFLLGG</sequence>
<keyword evidence="11 19" id="KW-0460">Magnesium</keyword>
<feature type="transmembrane region" description="Helical" evidence="19">
    <location>
        <begin position="66"/>
        <end position="84"/>
    </location>
</feature>
<evidence type="ECO:0000256" key="6">
    <source>
        <dbReference type="ARBA" id="ARBA00015850"/>
    </source>
</evidence>
<dbReference type="PANTHER" id="PTHR34148:SF1">
    <property type="entry name" value="ADENOSYLCOBINAMIDE-GDP RIBAZOLETRANSFERASE"/>
    <property type="match status" value="1"/>
</dbReference>
<keyword evidence="12 19" id="KW-1133">Transmembrane helix</keyword>
<comment type="similarity">
    <text evidence="4 19">Belongs to the CobS family.</text>
</comment>